<protein>
    <submittedName>
        <fullName evidence="2">Uncharacterized protein</fullName>
    </submittedName>
</protein>
<accession>U1PYR3</accession>
<evidence type="ECO:0000313" key="2">
    <source>
        <dbReference type="EMBL" id="ERH15536.1"/>
    </source>
</evidence>
<dbReference type="AlphaFoldDB" id="U1PYR3"/>
<gene>
    <name evidence="2" type="ORF">HMPREF1549_03198</name>
</gene>
<reference evidence="2 3" key="1">
    <citation type="submission" date="2013-06" db="EMBL/GenBank/DDBJ databases">
        <authorList>
            <person name="Weinstock G."/>
            <person name="Sodergren E."/>
            <person name="Lobos E.A."/>
            <person name="Fulton L."/>
            <person name="Fulton R."/>
            <person name="Courtney L."/>
            <person name="Fronick C."/>
            <person name="O'Laughlin M."/>
            <person name="Godfrey J."/>
            <person name="Wilson R.M."/>
            <person name="Miner T."/>
            <person name="Farmer C."/>
            <person name="Delehaunty K."/>
            <person name="Cordes M."/>
            <person name="Minx P."/>
            <person name="Tomlinson C."/>
            <person name="Chen J."/>
            <person name="Wollam A."/>
            <person name="Pepin K.H."/>
            <person name="Bhonagiri V."/>
            <person name="Zhang X."/>
            <person name="Warren W."/>
            <person name="Mitreva M."/>
            <person name="Mardis E.R."/>
            <person name="Wilson R.K."/>
        </authorList>
    </citation>
    <scope>NUCLEOTIDE SEQUENCE [LARGE SCALE GENOMIC DNA]</scope>
    <source>
        <strain evidence="2 3">F0510</strain>
    </source>
</reference>
<name>U1PYR3_9ACTO</name>
<feature type="region of interest" description="Disordered" evidence="1">
    <location>
        <begin position="1"/>
        <end position="69"/>
    </location>
</feature>
<dbReference type="EMBL" id="AWSD01000388">
    <property type="protein sequence ID" value="ERH15536.1"/>
    <property type="molecule type" value="Genomic_DNA"/>
</dbReference>
<evidence type="ECO:0000313" key="3">
    <source>
        <dbReference type="Proteomes" id="UP000016498"/>
    </source>
</evidence>
<sequence length="69" mass="7134">MTAPFRSRPAFRPGGGDVPSEDGSAESLRSCGRQPPSPAPMISVDSLTADVPHERAGVGSPGLVDGWRC</sequence>
<evidence type="ECO:0000256" key="1">
    <source>
        <dbReference type="SAM" id="MobiDB-lite"/>
    </source>
</evidence>
<proteinExistence type="predicted"/>
<dbReference type="HOGENOM" id="CLU_2766591_0_0_11"/>
<dbReference type="Proteomes" id="UP000016498">
    <property type="component" value="Unassembled WGS sequence"/>
</dbReference>
<organism evidence="2 3">
    <name type="scientific">Actinomyces johnsonii F0510</name>
    <dbReference type="NCBI Taxonomy" id="1227262"/>
    <lineage>
        <taxon>Bacteria</taxon>
        <taxon>Bacillati</taxon>
        <taxon>Actinomycetota</taxon>
        <taxon>Actinomycetes</taxon>
        <taxon>Actinomycetales</taxon>
        <taxon>Actinomycetaceae</taxon>
        <taxon>Actinomyces</taxon>
    </lineage>
</organism>
<comment type="caution">
    <text evidence="2">The sequence shown here is derived from an EMBL/GenBank/DDBJ whole genome shotgun (WGS) entry which is preliminary data.</text>
</comment>